<dbReference type="PANTHER" id="PTHR15032:SF4">
    <property type="entry name" value="N-ACYL-PHOSPHATIDYLETHANOLAMINE-HYDROLYZING PHOSPHOLIPASE D"/>
    <property type="match status" value="1"/>
</dbReference>
<dbReference type="GO" id="GO:0005737">
    <property type="term" value="C:cytoplasm"/>
    <property type="evidence" value="ECO:0007669"/>
    <property type="project" value="TreeGrafter"/>
</dbReference>
<dbReference type="InterPro" id="IPR036866">
    <property type="entry name" value="RibonucZ/Hydroxyglut_hydro"/>
</dbReference>
<dbReference type="AlphaFoldDB" id="A0A1I4NHZ3"/>
<gene>
    <name evidence="2" type="ORF">SAMN04490355_10477</name>
</gene>
<dbReference type="GO" id="GO:0070290">
    <property type="term" value="F:N-acylphosphatidylethanolamine-specific phospholipase D activity"/>
    <property type="evidence" value="ECO:0007669"/>
    <property type="project" value="InterPro"/>
</dbReference>
<evidence type="ECO:0000259" key="1">
    <source>
        <dbReference type="Pfam" id="PF12706"/>
    </source>
</evidence>
<feature type="domain" description="Metallo-beta-lactamase" evidence="1">
    <location>
        <begin position="58"/>
        <end position="254"/>
    </location>
</feature>
<dbReference type="EMBL" id="FOTS01000047">
    <property type="protein sequence ID" value="SFM15081.1"/>
    <property type="molecule type" value="Genomic_DNA"/>
</dbReference>
<keyword evidence="3" id="KW-1185">Reference proteome</keyword>
<dbReference type="OrthoDB" id="9805728at2"/>
<dbReference type="Proteomes" id="UP000199520">
    <property type="component" value="Unassembled WGS sequence"/>
</dbReference>
<dbReference type="PANTHER" id="PTHR15032">
    <property type="entry name" value="N-ACYL-PHOSPHATIDYLETHANOLAMINE-HYDROLYZING PHOSPHOLIPASE D"/>
    <property type="match status" value="1"/>
</dbReference>
<organism evidence="2 3">
    <name type="scientific">Pelosinus propionicus DSM 13327</name>
    <dbReference type="NCBI Taxonomy" id="1123291"/>
    <lineage>
        <taxon>Bacteria</taxon>
        <taxon>Bacillati</taxon>
        <taxon>Bacillota</taxon>
        <taxon>Negativicutes</taxon>
        <taxon>Selenomonadales</taxon>
        <taxon>Sporomusaceae</taxon>
        <taxon>Pelosinus</taxon>
    </lineage>
</organism>
<dbReference type="Pfam" id="PF12706">
    <property type="entry name" value="Lactamase_B_2"/>
    <property type="match status" value="1"/>
</dbReference>
<name>A0A1I4NHZ3_9FIRM</name>
<reference evidence="3" key="1">
    <citation type="submission" date="2016-10" db="EMBL/GenBank/DDBJ databases">
        <authorList>
            <person name="Varghese N."/>
            <person name="Submissions S."/>
        </authorList>
    </citation>
    <scope>NUCLEOTIDE SEQUENCE [LARGE SCALE GENOMIC DNA]</scope>
    <source>
        <strain evidence="3">DSM 13327</strain>
    </source>
</reference>
<dbReference type="Gene3D" id="3.60.15.10">
    <property type="entry name" value="Ribonuclease Z/Hydroxyacylglutathione hydrolase-like"/>
    <property type="match status" value="1"/>
</dbReference>
<dbReference type="SUPFAM" id="SSF56281">
    <property type="entry name" value="Metallo-hydrolase/oxidoreductase"/>
    <property type="match status" value="1"/>
</dbReference>
<proteinExistence type="predicted"/>
<protein>
    <submittedName>
        <fullName evidence="2">L-ascorbate metabolism protein UlaG, beta-lactamase superfamily</fullName>
    </submittedName>
</protein>
<evidence type="ECO:0000313" key="3">
    <source>
        <dbReference type="Proteomes" id="UP000199520"/>
    </source>
</evidence>
<dbReference type="InterPro" id="IPR024884">
    <property type="entry name" value="NAPE-PLD"/>
</dbReference>
<dbReference type="STRING" id="1123291.SAMN04490355_10477"/>
<dbReference type="RefSeq" id="WP_090941850.1">
    <property type="nucleotide sequence ID" value="NZ_FOTS01000047.1"/>
</dbReference>
<evidence type="ECO:0000313" key="2">
    <source>
        <dbReference type="EMBL" id="SFM15081.1"/>
    </source>
</evidence>
<dbReference type="PIRSF" id="PIRSF038896">
    <property type="entry name" value="NAPE-PLD"/>
    <property type="match status" value="1"/>
</dbReference>
<dbReference type="InterPro" id="IPR001279">
    <property type="entry name" value="Metallo-B-lactamas"/>
</dbReference>
<accession>A0A1I4NHZ3</accession>
<sequence length="309" mass="35773">MKIPYRLLKRFLHNYPNRRPHQPIPVETLNLDDMLQAKQSKAVWFGHSTVLMQIGGKTILCDPIFSNLFWFFSLFTGKRFTEQLPIVPQELPEIDILLLSHDHYDHMDYRSIMGIKEKVHRFCVPLGVGNRLRQWGIAREKIAELSYGETSCFGELIVTCTPNQHFSGRGLFDRNKTLWCSWVITSEKETIFFSGDGAYGPHFKEIGDQYGPFDLTLVECGQAIESFGAIHMTPEKAVQAQLDLQGQLMLPIHWGMFSQSNIEWTRQIERLLIEAERREVKVTTPKIGEIVTIGAERYPCITWWNELKD</sequence>
<dbReference type="GO" id="GO:0008270">
    <property type="term" value="F:zinc ion binding"/>
    <property type="evidence" value="ECO:0007669"/>
    <property type="project" value="InterPro"/>
</dbReference>